<feature type="transmembrane region" description="Helical" evidence="7">
    <location>
        <begin position="85"/>
        <end position="105"/>
    </location>
</feature>
<accession>A0A9D1YVI5</accession>
<dbReference type="SUPFAM" id="SSF48317">
    <property type="entry name" value="Acid phosphatase/Vanadium-dependent haloperoxidase"/>
    <property type="match status" value="1"/>
</dbReference>
<comment type="subcellular location">
    <subcellularLocation>
        <location evidence="1">Cell membrane</location>
        <topology evidence="1">Multi-pass membrane protein</topology>
    </subcellularLocation>
</comment>
<evidence type="ECO:0000256" key="4">
    <source>
        <dbReference type="ARBA" id="ARBA00022801"/>
    </source>
</evidence>
<dbReference type="Gene3D" id="1.20.144.10">
    <property type="entry name" value="Phosphatidic acid phosphatase type 2/haloperoxidase"/>
    <property type="match status" value="1"/>
</dbReference>
<comment type="caution">
    <text evidence="10">The sequence shown here is derived from an EMBL/GenBank/DDBJ whole genome shotgun (WGS) entry which is preliminary data.</text>
</comment>
<feature type="domain" description="Phosphatidic acid phosphatase type 2/haloperoxidase" evidence="9">
    <location>
        <begin position="84"/>
        <end position="187"/>
    </location>
</feature>
<keyword evidence="6 7" id="KW-0472">Membrane</keyword>
<evidence type="ECO:0000256" key="5">
    <source>
        <dbReference type="ARBA" id="ARBA00022989"/>
    </source>
</evidence>
<dbReference type="SMART" id="SM00014">
    <property type="entry name" value="acidPPc"/>
    <property type="match status" value="1"/>
</dbReference>
<dbReference type="Proteomes" id="UP000824005">
    <property type="component" value="Unassembled WGS sequence"/>
</dbReference>
<dbReference type="EMBL" id="DXDC01000297">
    <property type="protein sequence ID" value="HIY66547.1"/>
    <property type="molecule type" value="Genomic_DNA"/>
</dbReference>
<evidence type="ECO:0000256" key="1">
    <source>
        <dbReference type="ARBA" id="ARBA00004651"/>
    </source>
</evidence>
<reference evidence="10" key="2">
    <citation type="submission" date="2021-04" db="EMBL/GenBank/DDBJ databases">
        <authorList>
            <person name="Gilroy R."/>
        </authorList>
    </citation>
    <scope>NUCLEOTIDE SEQUENCE</scope>
    <source>
        <strain evidence="10">ChiGjej1B1-98</strain>
    </source>
</reference>
<dbReference type="GO" id="GO:0005886">
    <property type="term" value="C:plasma membrane"/>
    <property type="evidence" value="ECO:0007669"/>
    <property type="project" value="UniProtKB-SubCell"/>
</dbReference>
<gene>
    <name evidence="10" type="ORF">H9830_09750</name>
</gene>
<keyword evidence="3 7" id="KW-0812">Transmembrane</keyword>
<evidence type="ECO:0000259" key="9">
    <source>
        <dbReference type="SMART" id="SM00014"/>
    </source>
</evidence>
<protein>
    <submittedName>
        <fullName evidence="10">Phosphatase PAP2 family protein</fullName>
    </submittedName>
</protein>
<dbReference type="InterPro" id="IPR036938">
    <property type="entry name" value="PAP2/HPO_sf"/>
</dbReference>
<dbReference type="AlphaFoldDB" id="A0A9D1YVI5"/>
<evidence type="ECO:0000256" key="2">
    <source>
        <dbReference type="ARBA" id="ARBA00022475"/>
    </source>
</evidence>
<dbReference type="PANTHER" id="PTHR14969:SF62">
    <property type="entry name" value="DECAPRENYLPHOSPHORYL-5-PHOSPHORIBOSE PHOSPHATASE RV3807C-RELATED"/>
    <property type="match status" value="1"/>
</dbReference>
<feature type="signal peptide" evidence="8">
    <location>
        <begin position="1"/>
        <end position="27"/>
    </location>
</feature>
<evidence type="ECO:0000256" key="3">
    <source>
        <dbReference type="ARBA" id="ARBA00022692"/>
    </source>
</evidence>
<dbReference type="InterPro" id="IPR000326">
    <property type="entry name" value="PAP2/HPO"/>
</dbReference>
<evidence type="ECO:0000256" key="8">
    <source>
        <dbReference type="SAM" id="SignalP"/>
    </source>
</evidence>
<dbReference type="Pfam" id="PF01569">
    <property type="entry name" value="PAP2"/>
    <property type="match status" value="1"/>
</dbReference>
<feature type="transmembrane region" description="Helical" evidence="7">
    <location>
        <begin position="176"/>
        <end position="194"/>
    </location>
</feature>
<sequence>MKTGFGIATALVLIAAASVLGSLVAGAATDADRWWHAVVSDLRSQPLVDVALGLDQLGGGMIGVFIVPLGTGMTVLMVRGWRSALFAVAAFAASSLLVQIMKVLFGRVRPEDLLVAADFGSFPSGHTANAATIAVVLSLLFPHFAVVLSTGAWVLIMAFSRTVLAAHWLTDTLGGALLGVAAALLVAALMLAWAESDRPCIPRRIHCENRGHGDR</sequence>
<dbReference type="GO" id="GO:0016787">
    <property type="term" value="F:hydrolase activity"/>
    <property type="evidence" value="ECO:0007669"/>
    <property type="project" value="UniProtKB-KW"/>
</dbReference>
<keyword evidence="5 7" id="KW-1133">Transmembrane helix</keyword>
<organism evidence="10 11">
    <name type="scientific">Candidatus Agrococcus pullicola</name>
    <dbReference type="NCBI Taxonomy" id="2838429"/>
    <lineage>
        <taxon>Bacteria</taxon>
        <taxon>Bacillati</taxon>
        <taxon>Actinomycetota</taxon>
        <taxon>Actinomycetes</taxon>
        <taxon>Micrococcales</taxon>
        <taxon>Microbacteriaceae</taxon>
        <taxon>Agrococcus</taxon>
    </lineage>
</organism>
<dbReference type="PANTHER" id="PTHR14969">
    <property type="entry name" value="SPHINGOSINE-1-PHOSPHATE PHOSPHOHYDROLASE"/>
    <property type="match status" value="1"/>
</dbReference>
<reference evidence="10" key="1">
    <citation type="journal article" date="2021" name="PeerJ">
        <title>Extensive microbial diversity within the chicken gut microbiome revealed by metagenomics and culture.</title>
        <authorList>
            <person name="Gilroy R."/>
            <person name="Ravi A."/>
            <person name="Getino M."/>
            <person name="Pursley I."/>
            <person name="Horton D.L."/>
            <person name="Alikhan N.F."/>
            <person name="Baker D."/>
            <person name="Gharbi K."/>
            <person name="Hall N."/>
            <person name="Watson M."/>
            <person name="Adriaenssens E.M."/>
            <person name="Foster-Nyarko E."/>
            <person name="Jarju S."/>
            <person name="Secka A."/>
            <person name="Antonio M."/>
            <person name="Oren A."/>
            <person name="Chaudhuri R.R."/>
            <person name="La Ragione R."/>
            <person name="Hildebrand F."/>
            <person name="Pallen M.J."/>
        </authorList>
    </citation>
    <scope>NUCLEOTIDE SEQUENCE</scope>
    <source>
        <strain evidence="10">ChiGjej1B1-98</strain>
    </source>
</reference>
<evidence type="ECO:0000313" key="10">
    <source>
        <dbReference type="EMBL" id="HIY66547.1"/>
    </source>
</evidence>
<feature type="chain" id="PRO_5039303117" evidence="8">
    <location>
        <begin position="28"/>
        <end position="215"/>
    </location>
</feature>
<keyword evidence="2" id="KW-1003">Cell membrane</keyword>
<evidence type="ECO:0000256" key="6">
    <source>
        <dbReference type="ARBA" id="ARBA00023136"/>
    </source>
</evidence>
<feature type="transmembrane region" description="Helical" evidence="7">
    <location>
        <begin position="57"/>
        <end position="78"/>
    </location>
</feature>
<name>A0A9D1YVI5_9MICO</name>
<evidence type="ECO:0000313" key="11">
    <source>
        <dbReference type="Proteomes" id="UP000824005"/>
    </source>
</evidence>
<keyword evidence="8" id="KW-0732">Signal</keyword>
<keyword evidence="4" id="KW-0378">Hydrolase</keyword>
<evidence type="ECO:0000256" key="7">
    <source>
        <dbReference type="SAM" id="Phobius"/>
    </source>
</evidence>
<proteinExistence type="predicted"/>